<accession>A0A0G9MSZ1</accession>
<keyword evidence="1" id="KW-0732">Signal</keyword>
<proteinExistence type="predicted"/>
<keyword evidence="3" id="KW-1185">Reference proteome</keyword>
<feature type="signal peptide" evidence="1">
    <location>
        <begin position="1"/>
        <end position="26"/>
    </location>
</feature>
<feature type="chain" id="PRO_5002581107" evidence="1">
    <location>
        <begin position="27"/>
        <end position="145"/>
    </location>
</feature>
<evidence type="ECO:0000313" key="2">
    <source>
        <dbReference type="EMBL" id="KLE32448.1"/>
    </source>
</evidence>
<dbReference type="STRING" id="1581420.AAW00_13540"/>
<dbReference type="EMBL" id="LBHB01000004">
    <property type="protein sequence ID" value="KLE32448.1"/>
    <property type="molecule type" value="Genomic_DNA"/>
</dbReference>
<protein>
    <submittedName>
        <fullName evidence="2">Uncharacterized protein</fullName>
    </submittedName>
</protein>
<sequence>MRIPNISCRAAGFALSLFLCGGGAAAAQPDDIFLSCSSPSFADPIVYRIRADGLSRWNQQGQRWSSTCGMDLDCSVELRDDTIVHRESYRGVIQSLAVFSRVTGAMTETMVAPGLSLQDRNGRFIRSATYSCTPVDSPAPATRRF</sequence>
<gene>
    <name evidence="2" type="ORF">AAW00_13540</name>
</gene>
<reference evidence="2 3" key="1">
    <citation type="submission" date="2015-04" db="EMBL/GenBank/DDBJ databases">
        <title>The draft genome sequence of Erythrobacter luteus KA37.</title>
        <authorList>
            <person name="Zhuang L."/>
            <person name="Liu Y."/>
            <person name="Shao Z."/>
        </authorList>
    </citation>
    <scope>NUCLEOTIDE SEQUENCE [LARGE SCALE GENOMIC DNA]</scope>
    <source>
        <strain evidence="2 3">KA37</strain>
    </source>
</reference>
<dbReference type="RefSeq" id="WP_047004962.1">
    <property type="nucleotide sequence ID" value="NZ_LBHB01000004.1"/>
</dbReference>
<dbReference type="AlphaFoldDB" id="A0A0G9MSZ1"/>
<name>A0A0G9MSZ1_9SPHN</name>
<evidence type="ECO:0000313" key="3">
    <source>
        <dbReference type="Proteomes" id="UP000053464"/>
    </source>
</evidence>
<comment type="caution">
    <text evidence="2">The sequence shown here is derived from an EMBL/GenBank/DDBJ whole genome shotgun (WGS) entry which is preliminary data.</text>
</comment>
<dbReference type="PATRIC" id="fig|1581420.6.peg.2769"/>
<organism evidence="2 3">
    <name type="scientific">Aurantiacibacter luteus</name>
    <dbReference type="NCBI Taxonomy" id="1581420"/>
    <lineage>
        <taxon>Bacteria</taxon>
        <taxon>Pseudomonadati</taxon>
        <taxon>Pseudomonadota</taxon>
        <taxon>Alphaproteobacteria</taxon>
        <taxon>Sphingomonadales</taxon>
        <taxon>Erythrobacteraceae</taxon>
        <taxon>Aurantiacibacter</taxon>
    </lineage>
</organism>
<dbReference type="Proteomes" id="UP000053464">
    <property type="component" value="Unassembled WGS sequence"/>
</dbReference>
<evidence type="ECO:0000256" key="1">
    <source>
        <dbReference type="SAM" id="SignalP"/>
    </source>
</evidence>